<gene>
    <name evidence="1" type="ORF">BECKLPF1236A_GA0070988_100461</name>
    <name evidence="2" type="ORF">BECKLPF1236C_GA0070990_100631</name>
</gene>
<dbReference type="Gene3D" id="3.90.1150.10">
    <property type="entry name" value="Aspartate Aminotransferase, domain 1"/>
    <property type="match status" value="1"/>
</dbReference>
<proteinExistence type="predicted"/>
<accession>A0A450XG87</accession>
<organism evidence="2">
    <name type="scientific">Candidatus Kentrum sp. LPFa</name>
    <dbReference type="NCBI Taxonomy" id="2126335"/>
    <lineage>
        <taxon>Bacteria</taxon>
        <taxon>Pseudomonadati</taxon>
        <taxon>Pseudomonadota</taxon>
        <taxon>Gammaproteobacteria</taxon>
        <taxon>Candidatus Kentrum</taxon>
    </lineage>
</organism>
<evidence type="ECO:0000313" key="2">
    <source>
        <dbReference type="EMBL" id="VFK28325.1"/>
    </source>
</evidence>
<protein>
    <submittedName>
        <fullName evidence="2">Uncharacterized protein</fullName>
    </submittedName>
</protein>
<evidence type="ECO:0000313" key="1">
    <source>
        <dbReference type="EMBL" id="VFK10929.1"/>
    </source>
</evidence>
<dbReference type="InterPro" id="IPR015422">
    <property type="entry name" value="PyrdxlP-dep_Trfase_small"/>
</dbReference>
<dbReference type="AlphaFoldDB" id="A0A450XG87"/>
<dbReference type="EMBL" id="CAADFP010000063">
    <property type="protein sequence ID" value="VFK28325.1"/>
    <property type="molecule type" value="Genomic_DNA"/>
</dbReference>
<reference evidence="2" key="1">
    <citation type="submission" date="2019-02" db="EMBL/GenBank/DDBJ databases">
        <authorList>
            <person name="Gruber-Vodicka R. H."/>
            <person name="Seah K. B. B."/>
        </authorList>
    </citation>
    <scope>NUCLEOTIDE SEQUENCE</scope>
    <source>
        <strain evidence="1">BECK_S312</strain>
        <strain evidence="2">BECK_S426</strain>
    </source>
</reference>
<name>A0A450XG87_9GAMM</name>
<sequence length="71" mass="7680">MRAFELAHRLFQKGIDVHPVVVPAVPEGEARLRFFITVKGDRRRRRGQASGSSGGVADLSYPGAFGVCQGP</sequence>
<dbReference type="EMBL" id="CAADFM010000046">
    <property type="protein sequence ID" value="VFK10929.1"/>
    <property type="molecule type" value="Genomic_DNA"/>
</dbReference>